<keyword evidence="4 11" id="KW-0489">Methyltransferase</keyword>
<dbReference type="InterPro" id="IPR006276">
    <property type="entry name" value="Cobalamin-indep_Met_synthase"/>
</dbReference>
<dbReference type="STRING" id="1235990.BMSBPS_0468"/>
<comment type="cofactor">
    <cofactor evidence="11">
        <name>Zn(2+)</name>
        <dbReference type="ChEBI" id="CHEBI:29105"/>
    </cofactor>
    <text evidence="11">Binds 1 zinc ion per subunit.</text>
</comment>
<evidence type="ECO:0000313" key="18">
    <source>
        <dbReference type="Proteomes" id="UP000016900"/>
    </source>
</evidence>
<feature type="binding site" evidence="11">
    <location>
        <position position="642"/>
    </location>
    <ligand>
        <name>Zn(2+)</name>
        <dbReference type="ChEBI" id="CHEBI:29105"/>
        <note>catalytic</note>
    </ligand>
</feature>
<keyword evidence="6 11" id="KW-0808">Transferase</keyword>
<comment type="similarity">
    <text evidence="3 11">Belongs to the vitamin-B12 independent methionine synthase family.</text>
</comment>
<dbReference type="UniPathway" id="UPA00051">
    <property type="reaction ID" value="UER00082"/>
</dbReference>
<feature type="active site" description="Proton donor" evidence="11 14">
    <location>
        <position position="695"/>
    </location>
</feature>
<dbReference type="EC" id="2.1.1.14" evidence="11"/>
<feature type="binding site" evidence="11">
    <location>
        <position position="644"/>
    </location>
    <ligand>
        <name>Zn(2+)</name>
        <dbReference type="ChEBI" id="CHEBI:29105"/>
        <note>catalytic</note>
    </ligand>
</feature>
<keyword evidence="10 11" id="KW-0486">Methionine biosynthesis</keyword>
<feature type="binding site" evidence="11">
    <location>
        <position position="117"/>
    </location>
    <ligand>
        <name>5-methyltetrahydropteroyltri-L-glutamate</name>
        <dbReference type="ChEBI" id="CHEBI:58207"/>
    </ligand>
</feature>
<feature type="binding site" evidence="11">
    <location>
        <position position="727"/>
    </location>
    <ligand>
        <name>Zn(2+)</name>
        <dbReference type="ChEBI" id="CHEBI:29105"/>
        <note>catalytic</note>
    </ligand>
</feature>
<accession>U3U566</accession>
<dbReference type="Pfam" id="PF08267">
    <property type="entry name" value="Meth_synt_1"/>
    <property type="match status" value="1"/>
</dbReference>
<keyword evidence="5 11" id="KW-0028">Amino-acid biosynthesis</keyword>
<name>U3U566_9GAMM</name>
<feature type="binding site" evidence="11">
    <location>
        <position position="485"/>
    </location>
    <ligand>
        <name>L-homocysteine</name>
        <dbReference type="ChEBI" id="CHEBI:58199"/>
    </ligand>
</feature>
<keyword evidence="7 11" id="KW-0479">Metal-binding</keyword>
<comment type="pathway">
    <text evidence="2 11">Amino-acid biosynthesis; L-methionine biosynthesis via de novo pathway; L-methionine from L-homocysteine (MetE route): step 1/1.</text>
</comment>
<feature type="binding site" evidence="11 12">
    <location>
        <begin position="432"/>
        <end position="434"/>
    </location>
    <ligand>
        <name>L-methionine</name>
        <dbReference type="ChEBI" id="CHEBI:57844"/>
    </ligand>
</feature>
<feature type="binding site" evidence="11 12">
    <location>
        <begin position="516"/>
        <end position="517"/>
    </location>
    <ligand>
        <name>5-methyltetrahydropteroyltri-L-glutamate</name>
        <dbReference type="ChEBI" id="CHEBI:58207"/>
    </ligand>
</feature>
<dbReference type="NCBIfam" id="NF003556">
    <property type="entry name" value="PRK05222.1"/>
    <property type="match status" value="1"/>
</dbReference>
<feature type="binding site" evidence="11">
    <location>
        <begin position="17"/>
        <end position="20"/>
    </location>
    <ligand>
        <name>5-methyltetrahydropteroyltri-L-glutamate</name>
        <dbReference type="ChEBI" id="CHEBI:58207"/>
    </ligand>
</feature>
<comment type="cofactor">
    <cofactor evidence="13">
        <name>Zn(2+)</name>
        <dbReference type="ChEBI" id="CHEBI:29105"/>
    </cofactor>
    <text evidence="13">Binds 2 Zn(2+) ions per subunit.</text>
</comment>
<keyword evidence="18" id="KW-1185">Reference proteome</keyword>
<dbReference type="AlphaFoldDB" id="U3U566"/>
<feature type="binding site" evidence="11 12">
    <location>
        <position position="600"/>
    </location>
    <ligand>
        <name>L-methionine</name>
        <dbReference type="ChEBI" id="CHEBI:57844"/>
    </ligand>
</feature>
<dbReference type="CDD" id="cd03311">
    <property type="entry name" value="CIMS_C_terminal_like"/>
    <property type="match status" value="1"/>
</dbReference>
<dbReference type="GO" id="GO:0071265">
    <property type="term" value="P:L-methionine biosynthetic process"/>
    <property type="evidence" value="ECO:0007669"/>
    <property type="project" value="UniProtKB-ARBA"/>
</dbReference>
<dbReference type="InterPro" id="IPR013215">
    <property type="entry name" value="Cbl-indep_Met_Synth_N"/>
</dbReference>
<feature type="domain" description="Cobalamin-independent methionine synthase MetE N-terminal" evidence="16">
    <location>
        <begin position="5"/>
        <end position="312"/>
    </location>
</feature>
<evidence type="ECO:0000256" key="8">
    <source>
        <dbReference type="ARBA" id="ARBA00022737"/>
    </source>
</evidence>
<gene>
    <name evidence="11 17" type="primary">metE</name>
    <name evidence="17" type="ORF">HHS_00050</name>
</gene>
<feature type="binding site" evidence="12">
    <location>
        <position position="20"/>
    </location>
    <ligand>
        <name>5-methyltetrahydropteroyltri-L-glutamate</name>
        <dbReference type="ChEBI" id="CHEBI:58207"/>
    </ligand>
</feature>
<dbReference type="PANTHER" id="PTHR30519">
    <property type="entry name" value="5-METHYLTETRAHYDROPTEROYLTRIGLUTAMATE--HOMOCYSTEINE METHYLTRANSFERASE"/>
    <property type="match status" value="1"/>
</dbReference>
<evidence type="ECO:0000256" key="13">
    <source>
        <dbReference type="PIRSR" id="PIRSR000382-2"/>
    </source>
</evidence>
<evidence type="ECO:0000256" key="9">
    <source>
        <dbReference type="ARBA" id="ARBA00022833"/>
    </source>
</evidence>
<reference evidence="17 18" key="1">
    <citation type="submission" date="2012-10" db="EMBL/GenBank/DDBJ databases">
        <title>Genome sequence of the symbiont of the pentatomidae stink bug Halyomorpha halys.</title>
        <authorList>
            <person name="Kobayashi H."/>
            <person name="Fujii-Muramatsu R."/>
            <person name="Takeishi K."/>
            <person name="Noda H."/>
        </authorList>
    </citation>
    <scope>NUCLEOTIDE SEQUENCE [LARGE SCALE GENOMIC DNA]</scope>
</reference>
<evidence type="ECO:0000256" key="3">
    <source>
        <dbReference type="ARBA" id="ARBA00009553"/>
    </source>
</evidence>
<keyword evidence="9 11" id="KW-0862">Zinc</keyword>
<dbReference type="FunFam" id="3.20.20.210:FF:000003">
    <property type="entry name" value="5-methyltetrahydropteroyltriglutamate--homocysteine methyltransferase"/>
    <property type="match status" value="1"/>
</dbReference>
<sequence length="756" mass="87155">MSIENHTLGFPRIGLYRELKKAQENYWSGKNPREDLLAVGRELRNRHWQQQKNAGIDILPVGDFAWYDHVLTTSLMLGNVPSRHQNKDGSVDIDTLFRMGRGCAPTGESASACEMTKWFNTNYHYIVPEFNKYQKFKLSWTQLLDETKEALSLGHTVKPILLGPISYLWLGKVKGKPFDRLSLLKEILPIYKQVLSEIKKYDIEWVQIDEPVLSLELLTSWREAFEFTYDFLKSDIKILLTTYFDSINQNLDVIKGLCVQGLHVDIVHGKDDIYRINEQLPQEWLLSVGIINGRNIWRSDLKKCFERLYPLTTLRTKLWISSSCSLLHSPIDVNIENNLEHEVKNWFSFALQKCTELKLLKEALNNNDLNVILDWSKPIQTRVHSPIVHNEKVNQRLRDIKSSDTNRTNSYSKRSELQRKRFGLPIWPTTTIGSFPQTTEIRSFRRDFKEGKINYQTYCTGIAKQIKQVILEQEQLGLDVLVHGEPERNDMVEYFGEHLDGIIFTQHGWVQSYGSRCVKPPIIIGDISRPKAITVEWIKYAQSITCKPVKGMLTGPLTMLFWSFPREDINYETIAKQIALALRDEIADLEKAGIGIIQIDEPALREGLPLHESDWPTYLTWAVNTFRLVAGIAQDSTQIHTHMCYCEFNDIISSIAALDADVITIETARSHMDLLDAFTEFEYPNAIGPGVYDIHSPNVPSIQCIENLLRKAAKSIYKERLWVNPDCGLKTRNWIETRQALSNMVQAARNLRKETI</sequence>
<dbReference type="Gene3D" id="3.20.20.210">
    <property type="match status" value="2"/>
</dbReference>
<dbReference type="GO" id="GO:0003871">
    <property type="term" value="F:5-methyltetrahydropteroyltriglutamate-homocysteine S-methyltransferase activity"/>
    <property type="evidence" value="ECO:0007669"/>
    <property type="project" value="UniProtKB-UniRule"/>
</dbReference>
<evidence type="ECO:0000256" key="4">
    <source>
        <dbReference type="ARBA" id="ARBA00022603"/>
    </source>
</evidence>
<dbReference type="OrthoDB" id="244285at2"/>
<feature type="binding site" evidence="11 12">
    <location>
        <begin position="432"/>
        <end position="434"/>
    </location>
    <ligand>
        <name>L-homocysteine</name>
        <dbReference type="ChEBI" id="CHEBI:58199"/>
    </ligand>
</feature>
<evidence type="ECO:0000313" key="17">
    <source>
        <dbReference type="EMBL" id="BAN99974.1"/>
    </source>
</evidence>
<dbReference type="PIRSF" id="PIRSF000382">
    <property type="entry name" value="MeTrfase_B12_ind"/>
    <property type="match status" value="1"/>
</dbReference>
<proteinExistence type="inferred from homology"/>
<feature type="binding site" evidence="11">
    <location>
        <position position="666"/>
    </location>
    <ligand>
        <name>Zn(2+)</name>
        <dbReference type="ChEBI" id="CHEBI:29105"/>
        <note>catalytic</note>
    </ligand>
</feature>
<evidence type="ECO:0000256" key="14">
    <source>
        <dbReference type="PIRSR" id="PIRSR000382-3"/>
    </source>
</evidence>
<feature type="binding site" evidence="13">
    <location>
        <position position="727"/>
    </location>
    <ligand>
        <name>Zn(2+)</name>
        <dbReference type="ChEBI" id="CHEBI:29105"/>
        <label>1</label>
        <note>catalytic</note>
    </ligand>
</feature>
<feature type="binding site" evidence="11 12">
    <location>
        <position position="485"/>
    </location>
    <ligand>
        <name>L-methionine</name>
        <dbReference type="ChEBI" id="CHEBI:57844"/>
    </ligand>
</feature>
<dbReference type="CDD" id="cd03312">
    <property type="entry name" value="CIMS_N_terminal_like"/>
    <property type="match status" value="1"/>
</dbReference>
<evidence type="ECO:0000259" key="15">
    <source>
        <dbReference type="Pfam" id="PF01717"/>
    </source>
</evidence>
<dbReference type="HAMAP" id="MF_00172">
    <property type="entry name" value="Meth_synth"/>
    <property type="match status" value="1"/>
</dbReference>
<dbReference type="GO" id="GO:0008270">
    <property type="term" value="F:zinc ion binding"/>
    <property type="evidence" value="ECO:0007669"/>
    <property type="project" value="InterPro"/>
</dbReference>
<protein>
    <recommendedName>
        <fullName evidence="11">5-methyltetrahydropteroyltriglutamate--homocysteine methyltransferase</fullName>
        <ecNumber evidence="11">2.1.1.14</ecNumber>
    </recommendedName>
    <alternativeName>
        <fullName evidence="11">Cobalamin-independent methionine synthase</fullName>
    </alternativeName>
    <alternativeName>
        <fullName evidence="11">Methionine synthase, vitamin-B12 independent isozyme</fullName>
    </alternativeName>
</protein>
<evidence type="ECO:0000256" key="12">
    <source>
        <dbReference type="PIRSR" id="PIRSR000382-1"/>
    </source>
</evidence>
<feature type="domain" description="Cobalamin-independent methionine synthase MetE C-terminal/archaeal" evidence="15">
    <location>
        <begin position="427"/>
        <end position="749"/>
    </location>
</feature>
<dbReference type="Pfam" id="PF01717">
    <property type="entry name" value="Meth_synt_2"/>
    <property type="match status" value="1"/>
</dbReference>
<comment type="function">
    <text evidence="1 11">Catalyzes the transfer of a methyl group from 5-methyltetrahydrofolate to homocysteine resulting in methionine formation.</text>
</comment>
<feature type="binding site" evidence="11 12">
    <location>
        <position position="600"/>
    </location>
    <ligand>
        <name>L-homocysteine</name>
        <dbReference type="ChEBI" id="CHEBI:58199"/>
    </ligand>
</feature>
<dbReference type="eggNOG" id="COG0620">
    <property type="taxonomic scope" value="Bacteria"/>
</dbReference>
<keyword evidence="8 11" id="KW-0677">Repeat</keyword>
<evidence type="ECO:0000256" key="6">
    <source>
        <dbReference type="ARBA" id="ARBA00022679"/>
    </source>
</evidence>
<feature type="binding site" evidence="13">
    <location>
        <position position="666"/>
    </location>
    <ligand>
        <name>Zn(2+)</name>
        <dbReference type="ChEBI" id="CHEBI:29105"/>
        <label>1</label>
        <note>catalytic</note>
    </ligand>
</feature>
<feature type="binding site" evidence="11">
    <location>
        <position position="606"/>
    </location>
    <ligand>
        <name>5-methyltetrahydropteroyltri-L-glutamate</name>
        <dbReference type="ChEBI" id="CHEBI:58207"/>
    </ligand>
</feature>
<comment type="catalytic activity">
    <reaction evidence="11">
        <text>5-methyltetrahydropteroyltri-L-glutamate + L-homocysteine = tetrahydropteroyltri-L-glutamate + L-methionine</text>
        <dbReference type="Rhea" id="RHEA:21196"/>
        <dbReference type="ChEBI" id="CHEBI:57844"/>
        <dbReference type="ChEBI" id="CHEBI:58140"/>
        <dbReference type="ChEBI" id="CHEBI:58199"/>
        <dbReference type="ChEBI" id="CHEBI:58207"/>
        <dbReference type="EC" id="2.1.1.14"/>
    </reaction>
</comment>
<dbReference type="PATRIC" id="fig|1235990.3.peg.5"/>
<dbReference type="FunFam" id="3.20.20.210:FF:000002">
    <property type="entry name" value="5-methyltetrahydropteroyltriglutamate--homocysteine methyltransferase"/>
    <property type="match status" value="1"/>
</dbReference>
<evidence type="ECO:0000256" key="11">
    <source>
        <dbReference type="HAMAP-Rule" id="MF_00172"/>
    </source>
</evidence>
<dbReference type="EMBL" id="AP012554">
    <property type="protein sequence ID" value="BAN99974.1"/>
    <property type="molecule type" value="Genomic_DNA"/>
</dbReference>
<dbReference type="Proteomes" id="UP000016900">
    <property type="component" value="Chromosome"/>
</dbReference>
<feature type="binding site" evidence="13">
    <location>
        <position position="642"/>
    </location>
    <ligand>
        <name>Zn(2+)</name>
        <dbReference type="ChEBI" id="CHEBI:29105"/>
        <label>1</label>
        <note>catalytic</note>
    </ligand>
</feature>
<evidence type="ECO:0000256" key="2">
    <source>
        <dbReference type="ARBA" id="ARBA00004681"/>
    </source>
</evidence>
<feature type="binding site" evidence="13">
    <location>
        <position position="644"/>
    </location>
    <ligand>
        <name>Zn(2+)</name>
        <dbReference type="ChEBI" id="CHEBI:29105"/>
        <label>1</label>
        <note>catalytic</note>
    </ligand>
</feature>
<dbReference type="InterPro" id="IPR002629">
    <property type="entry name" value="Met_Synth_C/arc"/>
</dbReference>
<evidence type="ECO:0000259" key="16">
    <source>
        <dbReference type="Pfam" id="PF08267"/>
    </source>
</evidence>
<dbReference type="NCBIfam" id="TIGR01371">
    <property type="entry name" value="met_syn_B12ind"/>
    <property type="match status" value="1"/>
</dbReference>
<dbReference type="InterPro" id="IPR038071">
    <property type="entry name" value="UROD/MetE-like_sf"/>
</dbReference>
<evidence type="ECO:0000256" key="5">
    <source>
        <dbReference type="ARBA" id="ARBA00022605"/>
    </source>
</evidence>
<evidence type="ECO:0000256" key="7">
    <source>
        <dbReference type="ARBA" id="ARBA00022723"/>
    </source>
</evidence>
<dbReference type="SUPFAM" id="SSF51726">
    <property type="entry name" value="UROD/MetE-like"/>
    <property type="match status" value="2"/>
</dbReference>
<feature type="binding site" evidence="12">
    <location>
        <position position="122"/>
    </location>
    <ligand>
        <name>5-methyltetrahydropteroyltri-L-glutamate</name>
        <dbReference type="ChEBI" id="CHEBI:58207"/>
    </ligand>
</feature>
<dbReference type="GO" id="GO:0032259">
    <property type="term" value="P:methylation"/>
    <property type="evidence" value="ECO:0007669"/>
    <property type="project" value="UniProtKB-KW"/>
</dbReference>
<evidence type="ECO:0000256" key="10">
    <source>
        <dbReference type="ARBA" id="ARBA00023167"/>
    </source>
</evidence>
<organism evidence="17 18">
    <name type="scientific">Candidatus Pantoea carbekii</name>
    <dbReference type="NCBI Taxonomy" id="1235990"/>
    <lineage>
        <taxon>Bacteria</taxon>
        <taxon>Pseudomonadati</taxon>
        <taxon>Pseudomonadota</taxon>
        <taxon>Gammaproteobacteria</taxon>
        <taxon>Enterobacterales</taxon>
        <taxon>Erwiniaceae</taxon>
        <taxon>Pantoea</taxon>
    </lineage>
</organism>
<evidence type="ECO:0000256" key="1">
    <source>
        <dbReference type="ARBA" id="ARBA00002777"/>
    </source>
</evidence>
<feature type="binding site" evidence="11 12">
    <location>
        <position position="562"/>
    </location>
    <ligand>
        <name>5-methyltetrahydropteroyltri-L-glutamate</name>
        <dbReference type="ChEBI" id="CHEBI:58207"/>
    </ligand>
</feature>
<dbReference type="KEGG" id="hhs:HHS_00050"/>